<dbReference type="EMBL" id="JN133301">
    <property type="protein sequence ID" value="AER92605.1"/>
    <property type="molecule type" value="Genomic_DNA"/>
</dbReference>
<dbReference type="AlphaFoldDB" id="G8GJ83"/>
<reference evidence="1" key="1">
    <citation type="journal article" date="2012" name="Plant J.">
        <title>The genome of flax (Linum usitatissimum) assembled de novo from short shotgun sequence reads.</title>
        <authorList>
            <person name="Wang Z."/>
            <person name="Hobson N."/>
            <person name="Galindo L."/>
            <person name="Zhu S."/>
            <person name="Shi D."/>
            <person name="McDill J."/>
            <person name="Yang L."/>
            <person name="Hawkins S."/>
            <person name="Neutelings G."/>
            <person name="Datla R."/>
            <person name="Lambert G."/>
            <person name="Galbraith D.W."/>
            <person name="Grassa C.J."/>
            <person name="Geraldes A."/>
            <person name="Cronk Q.C."/>
            <person name="Cullis C."/>
            <person name="Dash P.K."/>
            <person name="Kumar P.A."/>
            <person name="Cloutier S."/>
            <person name="Sharpe A.G."/>
            <person name="Wong G.K."/>
            <person name="Wang J."/>
            <person name="Deyholos M.K."/>
        </authorList>
    </citation>
    <scope>NUCLEOTIDE SEQUENCE</scope>
</reference>
<protein>
    <submittedName>
        <fullName evidence="1">Uncharacterized protein</fullName>
    </submittedName>
</protein>
<name>G8GJ83_LINUS</name>
<evidence type="ECO:0000313" key="1">
    <source>
        <dbReference type="EMBL" id="AER92605.1"/>
    </source>
</evidence>
<proteinExistence type="predicted"/>
<accession>G8GJ83</accession>
<organism evidence="1">
    <name type="scientific">Linum usitatissimum</name>
    <name type="common">Flax</name>
    <name type="synonym">Linum humile</name>
    <dbReference type="NCBI Taxonomy" id="4006"/>
    <lineage>
        <taxon>Eukaryota</taxon>
        <taxon>Viridiplantae</taxon>
        <taxon>Streptophyta</taxon>
        <taxon>Embryophyta</taxon>
        <taxon>Tracheophyta</taxon>
        <taxon>Spermatophyta</taxon>
        <taxon>Magnoliopsida</taxon>
        <taxon>eudicotyledons</taxon>
        <taxon>Gunneridae</taxon>
        <taxon>Pentapetalae</taxon>
        <taxon>rosids</taxon>
        <taxon>fabids</taxon>
        <taxon>Malpighiales</taxon>
        <taxon>Linaceae</taxon>
        <taxon>Linum</taxon>
    </lineage>
</organism>
<sequence>MSLHPSTSTFMWRASGGTQKAMAAILSEVVTAAAPCGRVRQAHHFNVD</sequence>